<sequence>MGITDEQRRRIEANRLAALERRKRFAEAAAADASVGWRLAKCSRFAPPPQPTLPPPPPRTLPPPPPPPQPQPPVGFKVVLEVCGPEDFSVAVGPAEGFAYPGEAECLRAVQDCISSAAPFSTTQSQSGHLFSVFKLMDYEPVLKCLKKLPGVAVQDIPYKTRNVIKNLPKFFAESCASDKEVDGLLMKLPQHLRDALLPFQLEGVKFGLRRHGRCLIADEMGLGKTLQAIAIACCYKDEGPVLIVCPAVLRYTWAEELERWDPSFLPKDIHLVFGHQDSLERLGACPKAVVISYQMLSRLRKSMMNRRWALMIIDESHNIRCTKKKHEKNETQAVLELAPNVSRIVLLSGTPSLSRPHLLGSNKFDFANKYCLLHTVQGCNGRTYQDFSKGARLTELNVLLSQTLMIRRLKEHLLNELPPKRRQIIRLKLNASDIKTAISCIKGVNTSGEIPTIASPDNSNDSEEVNMEEADGCKKSPRNLTTQEIGIAKIPGFSEWFLNHFIMKEPADNGSLDSQSNCQKTIIFAHHLKVLDGVQVFVTEQRIKYVRIDGSTFPRERKDAVDSFRVNPEVKVAIIGITAGGVGLDFSSAQNVVFVELPKSASELLQAEDRAHRRGQTNAVNIYIFCARKTLDESHWLHLNQSLFRVSSLMNGKKDAIREIEVDQVYHLEESSKSEGKAQLGFLPLENHNADCGHGPGENVETDDMSIENFPGLNEMNIESDFFSIRTIPLHFEDDSLHTVMQNSPSPTAHEERAFDSSSISQASVICASMSSAKSVKARRRLSEIFQTLGLPATTDCNIEEKFLRFEVSQHTGRIHLYICVPGHDSRPRPLFENFLPEEVESPLCSDNAMKTSNRLLKRDPAFCNTFKAFVKEWLALRPIEQKRLLGKPLQLPLSLELCYLKDTNNHSTKGLLKGGSKRRVTPWCDISNPLPENAEWRKVVLHNGTSREREYTQGWTVHDEPLCKLCQGPCNGRLAKSPEYFEDLFCGLPCFEVFRSRTSGRFARQALFEIEHGICSKCKLDCHELVKNIRPLCKKKREEYIRNVVPNIASRLKLLDKLVHEPNEGNAWHADHIVPVYKGGGECTLENLRTLCVACHSEVTCAQQKERKELTKKAKELLKNTVNNQQKDEASEAAEEEDDNASPLSSTTWLRMSPPRGLRWYSSLLPPHGAAPSAPPATDTSNAVAFDRLIRSTVTPGFSLEQCAYDRRYREPPPPPVEVVAALRTTGPMRRCQSSAP</sequence>
<dbReference type="InterPro" id="IPR001650">
    <property type="entry name" value="Helicase_C-like"/>
</dbReference>
<feature type="compositionally biased region" description="Acidic residues" evidence="2">
    <location>
        <begin position="1133"/>
        <end position="1142"/>
    </location>
</feature>
<name>A0A0E0EE12_9ORYZ</name>
<evidence type="ECO:0000256" key="1">
    <source>
        <dbReference type="ARBA" id="ARBA00022801"/>
    </source>
</evidence>
<dbReference type="Gene3D" id="3.40.50.10810">
    <property type="entry name" value="Tandem AAA-ATPase domain"/>
    <property type="match status" value="1"/>
</dbReference>
<dbReference type="Proteomes" id="UP000008021">
    <property type="component" value="Chromosome 7"/>
</dbReference>
<proteinExistence type="predicted"/>
<evidence type="ECO:0000256" key="2">
    <source>
        <dbReference type="SAM" id="MobiDB-lite"/>
    </source>
</evidence>
<dbReference type="CDD" id="cd18793">
    <property type="entry name" value="SF2_C_SNF"/>
    <property type="match status" value="1"/>
</dbReference>
<feature type="domain" description="Helicase C-terminal" evidence="4">
    <location>
        <begin position="498"/>
        <end position="662"/>
    </location>
</feature>
<dbReference type="GO" id="GO:0004520">
    <property type="term" value="F:DNA endonuclease activity"/>
    <property type="evidence" value="ECO:0007669"/>
    <property type="project" value="TreeGrafter"/>
</dbReference>
<dbReference type="FunFam" id="3.40.50.10810:FF:000065">
    <property type="entry name" value="SNF2 DNA repair protein, putative"/>
    <property type="match status" value="1"/>
</dbReference>
<dbReference type="CDD" id="cd00085">
    <property type="entry name" value="HNHc"/>
    <property type="match status" value="1"/>
</dbReference>
<keyword evidence="6" id="KW-1185">Reference proteome</keyword>
<dbReference type="Pfam" id="PF01844">
    <property type="entry name" value="HNH"/>
    <property type="match status" value="1"/>
</dbReference>
<dbReference type="EnsemblPlants" id="OMERI07G17840.2">
    <property type="protein sequence ID" value="OMERI07G17840.2"/>
    <property type="gene ID" value="OMERI07G17840"/>
</dbReference>
<dbReference type="InterPro" id="IPR014001">
    <property type="entry name" value="Helicase_ATP-bd"/>
</dbReference>
<dbReference type="InterPro" id="IPR002711">
    <property type="entry name" value="HNH"/>
</dbReference>
<reference evidence="5" key="2">
    <citation type="submission" date="2018-05" db="EMBL/GenBank/DDBJ databases">
        <title>OmerRS3 (Oryza meridionalis Reference Sequence Version 3).</title>
        <authorList>
            <person name="Zhang J."/>
            <person name="Kudrna D."/>
            <person name="Lee S."/>
            <person name="Talag J."/>
            <person name="Welchert J."/>
            <person name="Wing R.A."/>
        </authorList>
    </citation>
    <scope>NUCLEOTIDE SEQUENCE [LARGE SCALE GENOMIC DNA]</scope>
    <source>
        <strain evidence="5">cv. OR44</strain>
    </source>
</reference>
<dbReference type="AlphaFoldDB" id="A0A0E0EE12"/>
<dbReference type="Pfam" id="PF00176">
    <property type="entry name" value="SNF2-rel_dom"/>
    <property type="match status" value="1"/>
</dbReference>
<dbReference type="PANTHER" id="PTHR45766:SF5">
    <property type="entry name" value="SNF2 DOMAIN-CONTAINING PROTEIN _ HELICASE DOMAIN-CONTAINING PROTEIN _ HNH ENDONUCLEASE DOMAIN-CONTAINING PROTEIN"/>
    <property type="match status" value="1"/>
</dbReference>
<dbReference type="Gene3D" id="1.10.30.50">
    <property type="match status" value="1"/>
</dbReference>
<reference evidence="5" key="1">
    <citation type="submission" date="2015-04" db="UniProtKB">
        <authorList>
            <consortium name="EnsemblPlants"/>
        </authorList>
    </citation>
    <scope>IDENTIFICATION</scope>
</reference>
<dbReference type="InterPro" id="IPR049730">
    <property type="entry name" value="SNF2/RAD54-like_C"/>
</dbReference>
<dbReference type="PROSITE" id="PS51192">
    <property type="entry name" value="HELICASE_ATP_BIND_1"/>
    <property type="match status" value="1"/>
</dbReference>
<dbReference type="InterPro" id="IPR027417">
    <property type="entry name" value="P-loop_NTPase"/>
</dbReference>
<organism evidence="5">
    <name type="scientific">Oryza meridionalis</name>
    <dbReference type="NCBI Taxonomy" id="40149"/>
    <lineage>
        <taxon>Eukaryota</taxon>
        <taxon>Viridiplantae</taxon>
        <taxon>Streptophyta</taxon>
        <taxon>Embryophyta</taxon>
        <taxon>Tracheophyta</taxon>
        <taxon>Spermatophyta</taxon>
        <taxon>Magnoliopsida</taxon>
        <taxon>Liliopsida</taxon>
        <taxon>Poales</taxon>
        <taxon>Poaceae</taxon>
        <taxon>BOP clade</taxon>
        <taxon>Oryzoideae</taxon>
        <taxon>Oryzeae</taxon>
        <taxon>Oryzinae</taxon>
        <taxon>Oryza</taxon>
    </lineage>
</organism>
<feature type="region of interest" description="Disordered" evidence="2">
    <location>
        <begin position="1121"/>
        <end position="1152"/>
    </location>
</feature>
<dbReference type="SMART" id="SM00487">
    <property type="entry name" value="DEXDc"/>
    <property type="match status" value="1"/>
</dbReference>
<dbReference type="GO" id="GO:0003676">
    <property type="term" value="F:nucleic acid binding"/>
    <property type="evidence" value="ECO:0007669"/>
    <property type="project" value="InterPro"/>
</dbReference>
<feature type="region of interest" description="Disordered" evidence="2">
    <location>
        <begin position="46"/>
        <end position="73"/>
    </location>
</feature>
<evidence type="ECO:0000313" key="5">
    <source>
        <dbReference type="EnsemblPlants" id="OMERI07G17840.2"/>
    </source>
</evidence>
<dbReference type="FunFam" id="3.40.50.300:FF:002189">
    <property type="entry name" value="Os07g0598300 protein"/>
    <property type="match status" value="1"/>
</dbReference>
<dbReference type="InterPro" id="IPR000330">
    <property type="entry name" value="SNF2_N"/>
</dbReference>
<evidence type="ECO:0000259" key="3">
    <source>
        <dbReference type="PROSITE" id="PS51192"/>
    </source>
</evidence>
<accession>A0A0E0EE12</accession>
<dbReference type="GO" id="GO:0006281">
    <property type="term" value="P:DNA repair"/>
    <property type="evidence" value="ECO:0007669"/>
    <property type="project" value="TreeGrafter"/>
</dbReference>
<dbReference type="PANTHER" id="PTHR45766">
    <property type="entry name" value="DNA ANNEALING HELICASE AND ENDONUCLEASE ZRANB3 FAMILY MEMBER"/>
    <property type="match status" value="1"/>
</dbReference>
<dbReference type="SMART" id="SM00507">
    <property type="entry name" value="HNHc"/>
    <property type="match status" value="1"/>
</dbReference>
<protein>
    <recommendedName>
        <fullName evidence="7">DNA annealing helicase and endonuclease ZRANB3</fullName>
    </recommendedName>
</protein>
<dbReference type="GO" id="GO:0005524">
    <property type="term" value="F:ATP binding"/>
    <property type="evidence" value="ECO:0007669"/>
    <property type="project" value="InterPro"/>
</dbReference>
<dbReference type="InterPro" id="IPR038718">
    <property type="entry name" value="SNF2-like_sf"/>
</dbReference>
<keyword evidence="1" id="KW-0378">Hydrolase</keyword>
<evidence type="ECO:0000259" key="4">
    <source>
        <dbReference type="PROSITE" id="PS51194"/>
    </source>
</evidence>
<dbReference type="SMART" id="SM00490">
    <property type="entry name" value="HELICc"/>
    <property type="match status" value="1"/>
</dbReference>
<dbReference type="InterPro" id="IPR003615">
    <property type="entry name" value="HNH_nuc"/>
</dbReference>
<dbReference type="GO" id="GO:0031297">
    <property type="term" value="P:replication fork processing"/>
    <property type="evidence" value="ECO:0007669"/>
    <property type="project" value="TreeGrafter"/>
</dbReference>
<dbReference type="PROSITE" id="PS51194">
    <property type="entry name" value="HELICASE_CTER"/>
    <property type="match status" value="1"/>
</dbReference>
<dbReference type="GO" id="GO:0008270">
    <property type="term" value="F:zinc ion binding"/>
    <property type="evidence" value="ECO:0007669"/>
    <property type="project" value="InterPro"/>
</dbReference>
<evidence type="ECO:0000313" key="6">
    <source>
        <dbReference type="Proteomes" id="UP000008021"/>
    </source>
</evidence>
<dbReference type="Pfam" id="PF00271">
    <property type="entry name" value="Helicase_C"/>
    <property type="match status" value="1"/>
</dbReference>
<dbReference type="Gene3D" id="3.40.50.300">
    <property type="entry name" value="P-loop containing nucleotide triphosphate hydrolases"/>
    <property type="match status" value="1"/>
</dbReference>
<evidence type="ECO:0008006" key="7">
    <source>
        <dbReference type="Google" id="ProtNLM"/>
    </source>
</evidence>
<dbReference type="GO" id="GO:0043596">
    <property type="term" value="C:nuclear replication fork"/>
    <property type="evidence" value="ECO:0007669"/>
    <property type="project" value="TreeGrafter"/>
</dbReference>
<dbReference type="SUPFAM" id="SSF52540">
    <property type="entry name" value="P-loop containing nucleoside triphosphate hydrolases"/>
    <property type="match status" value="2"/>
</dbReference>
<dbReference type="Gramene" id="OMERI07G17840.2">
    <property type="protein sequence ID" value="OMERI07G17840.2"/>
    <property type="gene ID" value="OMERI07G17840"/>
</dbReference>
<dbReference type="GO" id="GO:0016787">
    <property type="term" value="F:hydrolase activity"/>
    <property type="evidence" value="ECO:0007669"/>
    <property type="project" value="UniProtKB-KW"/>
</dbReference>
<dbReference type="STRING" id="40149.A0A0E0EE12"/>
<feature type="domain" description="Helicase ATP-binding" evidence="3">
    <location>
        <begin position="206"/>
        <end position="370"/>
    </location>
</feature>